<dbReference type="RefSeq" id="WP_133231277.1">
    <property type="nucleotide sequence ID" value="NZ_SMRT01000009.1"/>
</dbReference>
<evidence type="ECO:0000256" key="1">
    <source>
        <dbReference type="ARBA" id="ARBA00005695"/>
    </source>
</evidence>
<dbReference type="InterPro" id="IPR030678">
    <property type="entry name" value="Peptide/Ni-bd"/>
</dbReference>
<dbReference type="PANTHER" id="PTHR30290">
    <property type="entry name" value="PERIPLASMIC BINDING COMPONENT OF ABC TRANSPORTER"/>
    <property type="match status" value="1"/>
</dbReference>
<evidence type="ECO:0000313" key="6">
    <source>
        <dbReference type="Proteomes" id="UP000295636"/>
    </source>
</evidence>
<dbReference type="SUPFAM" id="SSF53850">
    <property type="entry name" value="Periplasmic binding protein-like II"/>
    <property type="match status" value="1"/>
</dbReference>
<feature type="domain" description="Solute-binding protein family 5" evidence="4">
    <location>
        <begin position="60"/>
        <end position="404"/>
    </location>
</feature>
<protein>
    <submittedName>
        <fullName evidence="5">ABC transporter substrate-binding protein</fullName>
    </submittedName>
</protein>
<accession>A0A4R5KLA8</accession>
<comment type="similarity">
    <text evidence="1">Belongs to the bacterial solute-binding protein 5 family.</text>
</comment>
<dbReference type="PIRSF" id="PIRSF002741">
    <property type="entry name" value="MppA"/>
    <property type="match status" value="1"/>
</dbReference>
<name>A0A4R5KLA8_9BACL</name>
<dbReference type="OrthoDB" id="9796817at2"/>
<evidence type="ECO:0000256" key="2">
    <source>
        <dbReference type="ARBA" id="ARBA00022448"/>
    </source>
</evidence>
<evidence type="ECO:0000256" key="3">
    <source>
        <dbReference type="ARBA" id="ARBA00022729"/>
    </source>
</evidence>
<dbReference type="AlphaFoldDB" id="A0A4R5KLA8"/>
<keyword evidence="3" id="KW-0732">Signal</keyword>
<proteinExistence type="inferred from homology"/>
<dbReference type="GO" id="GO:1904680">
    <property type="term" value="F:peptide transmembrane transporter activity"/>
    <property type="evidence" value="ECO:0007669"/>
    <property type="project" value="TreeGrafter"/>
</dbReference>
<dbReference type="CDD" id="cd08518">
    <property type="entry name" value="PBP2_NikA_DppA_OppA_like_19"/>
    <property type="match status" value="1"/>
</dbReference>
<dbReference type="Pfam" id="PF00496">
    <property type="entry name" value="SBP_bac_5"/>
    <property type="match status" value="1"/>
</dbReference>
<sequence length="516" mass="56609">MLLSGCSQAVPEKEANAQKDELVLAVGGEPDAGFDPTTGWGRYGSPLFQSTLLTRDKDLKIINDLAESYEVGSDGLNWTVKLRKDAKFSDGKPLTSGDVQFTFETAAKSGSSIDLGNMQSVSAADEYTVRFTLKEPQSTFTQMLVATGIVPRHAYGKDYAQKPIGSGPYKLVQWDKGQQLIVEANPEYYGAKPYFKKLTFLFLNEDASFAAAKAGKVDIAGIPAAFARQPVPGMRLEAVHTVDNRGLTFPYVKSGGRTKEGYPIGNDVTAEISIRKAINTALDRKALVQGVLEGYGTPAYTVNDGLPWFNPGSVIADADMAGAQKILADDGWKDTNGDGILEKGPLKAEFTLLYPSNDVTRQSLAIAVSDLIKPLGISIKVDGKSWDELEKLMHANAVLFGFGSQDPLEMYNVYSSKYMGVDYYNPGFYKNPVVDAYMEKAMRALNEKDALDYWKKAQWDGSTGLSAKGDAPWAWLVNIDHLYLVKEDLDIGKQKIHPHGHGWPVTDNIEEWKRLN</sequence>
<keyword evidence="6" id="KW-1185">Reference proteome</keyword>
<dbReference type="EMBL" id="SMRT01000009">
    <property type="protein sequence ID" value="TDF95972.1"/>
    <property type="molecule type" value="Genomic_DNA"/>
</dbReference>
<dbReference type="GO" id="GO:0015833">
    <property type="term" value="P:peptide transport"/>
    <property type="evidence" value="ECO:0007669"/>
    <property type="project" value="TreeGrafter"/>
</dbReference>
<dbReference type="InterPro" id="IPR039424">
    <property type="entry name" value="SBP_5"/>
</dbReference>
<reference evidence="5 6" key="1">
    <citation type="submission" date="2019-03" db="EMBL/GenBank/DDBJ databases">
        <title>This is whole genome sequence of Paenibacillus sp MS74 strain.</title>
        <authorList>
            <person name="Trinh H.N."/>
        </authorList>
    </citation>
    <scope>NUCLEOTIDE SEQUENCE [LARGE SCALE GENOMIC DNA]</scope>
    <source>
        <strain evidence="5 6">MS74</strain>
    </source>
</reference>
<dbReference type="GO" id="GO:0043190">
    <property type="term" value="C:ATP-binding cassette (ABC) transporter complex"/>
    <property type="evidence" value="ECO:0007669"/>
    <property type="project" value="InterPro"/>
</dbReference>
<dbReference type="Gene3D" id="3.40.190.10">
    <property type="entry name" value="Periplasmic binding protein-like II"/>
    <property type="match status" value="1"/>
</dbReference>
<dbReference type="GO" id="GO:0042597">
    <property type="term" value="C:periplasmic space"/>
    <property type="evidence" value="ECO:0007669"/>
    <property type="project" value="UniProtKB-ARBA"/>
</dbReference>
<evidence type="ECO:0000259" key="4">
    <source>
        <dbReference type="Pfam" id="PF00496"/>
    </source>
</evidence>
<organism evidence="5 6">
    <name type="scientific">Paenibacillus piri</name>
    <dbReference type="NCBI Taxonomy" id="2547395"/>
    <lineage>
        <taxon>Bacteria</taxon>
        <taxon>Bacillati</taxon>
        <taxon>Bacillota</taxon>
        <taxon>Bacilli</taxon>
        <taxon>Bacillales</taxon>
        <taxon>Paenibacillaceae</taxon>
        <taxon>Paenibacillus</taxon>
    </lineage>
</organism>
<dbReference type="PANTHER" id="PTHR30290:SF9">
    <property type="entry name" value="OLIGOPEPTIDE-BINDING PROTEIN APPA"/>
    <property type="match status" value="1"/>
</dbReference>
<keyword evidence="2" id="KW-0813">Transport</keyword>
<dbReference type="Gene3D" id="3.10.105.10">
    <property type="entry name" value="Dipeptide-binding Protein, Domain 3"/>
    <property type="match status" value="1"/>
</dbReference>
<evidence type="ECO:0000313" key="5">
    <source>
        <dbReference type="EMBL" id="TDF95972.1"/>
    </source>
</evidence>
<gene>
    <name evidence="5" type="ORF">E1757_18650</name>
</gene>
<comment type="caution">
    <text evidence="5">The sequence shown here is derived from an EMBL/GenBank/DDBJ whole genome shotgun (WGS) entry which is preliminary data.</text>
</comment>
<dbReference type="Proteomes" id="UP000295636">
    <property type="component" value="Unassembled WGS sequence"/>
</dbReference>
<dbReference type="InterPro" id="IPR000914">
    <property type="entry name" value="SBP_5_dom"/>
</dbReference>